<dbReference type="RefSeq" id="WP_110373541.1">
    <property type="nucleotide sequence ID" value="NZ_JAHBRY010000002.1"/>
</dbReference>
<dbReference type="PRINTS" id="PR00080">
    <property type="entry name" value="SDRFAMILY"/>
</dbReference>
<dbReference type="Gene3D" id="3.40.50.720">
    <property type="entry name" value="NAD(P)-binding Rossmann-like Domain"/>
    <property type="match status" value="1"/>
</dbReference>
<dbReference type="Proteomes" id="UP000248021">
    <property type="component" value="Unassembled WGS sequence"/>
</dbReference>
<reference evidence="2 3" key="1">
    <citation type="submission" date="2018-05" db="EMBL/GenBank/DDBJ databases">
        <title>Genomic Encyclopedia of Type Strains, Phase IV (KMG-IV): sequencing the most valuable type-strain genomes for metagenomic binning, comparative biology and taxonomic classification.</title>
        <authorList>
            <person name="Goeker M."/>
        </authorList>
    </citation>
    <scope>NUCLEOTIDE SEQUENCE [LARGE SCALE GENOMIC DNA]</scope>
    <source>
        <strain evidence="2 3">DSM 6462</strain>
    </source>
</reference>
<name>A0A2V3UEU2_9HYPH</name>
<proteinExistence type="inferred from homology"/>
<dbReference type="InterPro" id="IPR002347">
    <property type="entry name" value="SDR_fam"/>
</dbReference>
<evidence type="ECO:0000256" key="1">
    <source>
        <dbReference type="ARBA" id="ARBA00006484"/>
    </source>
</evidence>
<accession>A0A2V3UEU2</accession>
<dbReference type="EMBL" id="QJJK01000002">
    <property type="protein sequence ID" value="PXW63398.1"/>
    <property type="molecule type" value="Genomic_DNA"/>
</dbReference>
<dbReference type="PANTHER" id="PTHR42760">
    <property type="entry name" value="SHORT-CHAIN DEHYDROGENASES/REDUCTASES FAMILY MEMBER"/>
    <property type="match status" value="1"/>
</dbReference>
<dbReference type="InterPro" id="IPR036291">
    <property type="entry name" value="NAD(P)-bd_dom_sf"/>
</dbReference>
<dbReference type="GO" id="GO:0030497">
    <property type="term" value="P:fatty acid elongation"/>
    <property type="evidence" value="ECO:0007669"/>
    <property type="project" value="TreeGrafter"/>
</dbReference>
<dbReference type="PANTHER" id="PTHR42760:SF40">
    <property type="entry name" value="3-OXOACYL-[ACYL-CARRIER-PROTEIN] REDUCTASE, CHLOROPLASTIC"/>
    <property type="match status" value="1"/>
</dbReference>
<evidence type="ECO:0000313" key="2">
    <source>
        <dbReference type="EMBL" id="PXW63398.1"/>
    </source>
</evidence>
<dbReference type="OrthoDB" id="9780084at2"/>
<protein>
    <submittedName>
        <fullName evidence="2">3-oxoacyl-[acyl-carrier protein] reductase</fullName>
    </submittedName>
</protein>
<dbReference type="SUPFAM" id="SSF51735">
    <property type="entry name" value="NAD(P)-binding Rossmann-fold domains"/>
    <property type="match status" value="1"/>
</dbReference>
<evidence type="ECO:0000313" key="3">
    <source>
        <dbReference type="Proteomes" id="UP000248021"/>
    </source>
</evidence>
<organism evidence="2 3">
    <name type="scientific">Chelatococcus asaccharovorans</name>
    <dbReference type="NCBI Taxonomy" id="28210"/>
    <lineage>
        <taxon>Bacteria</taxon>
        <taxon>Pseudomonadati</taxon>
        <taxon>Pseudomonadota</taxon>
        <taxon>Alphaproteobacteria</taxon>
        <taxon>Hyphomicrobiales</taxon>
        <taxon>Chelatococcaceae</taxon>
        <taxon>Chelatococcus</taxon>
    </lineage>
</organism>
<dbReference type="GO" id="GO:0016616">
    <property type="term" value="F:oxidoreductase activity, acting on the CH-OH group of donors, NAD or NADP as acceptor"/>
    <property type="evidence" value="ECO:0007669"/>
    <property type="project" value="TreeGrafter"/>
</dbReference>
<comment type="similarity">
    <text evidence="1">Belongs to the short-chain dehydrogenases/reductases (SDR) family.</text>
</comment>
<gene>
    <name evidence="2" type="ORF">C7450_102314</name>
</gene>
<sequence length="249" mass="25349">MQVDSGKGPLAGQVALVTGGARGIGAAVCRALAEDGATVYAADLLSCDETVAGIAEAGGRAYGCRLDVVDRAASVALADDIIASEKRLDILVCNAGICPPGTVAGDWEQWDRVIDVNVNGTQASIAACWPHMSARRYGRIVLVSSMAYYQGGVIVGTEYSASKGAVAAMARHVARNGGPYGILCNAVAPGVIATEMTAGFSKPDPDAIPLRRIGTADDVAGPVRFLCGPHSAYMTGTILNVTGGIVLAA</sequence>
<keyword evidence="3" id="KW-1185">Reference proteome</keyword>
<comment type="caution">
    <text evidence="2">The sequence shown here is derived from an EMBL/GenBank/DDBJ whole genome shotgun (WGS) entry which is preliminary data.</text>
</comment>
<dbReference type="AlphaFoldDB" id="A0A2V3UEU2"/>
<dbReference type="Pfam" id="PF13561">
    <property type="entry name" value="adh_short_C2"/>
    <property type="match status" value="1"/>
</dbReference>
<dbReference type="PRINTS" id="PR00081">
    <property type="entry name" value="GDHRDH"/>
</dbReference>
<dbReference type="FunFam" id="3.40.50.720:FF:000084">
    <property type="entry name" value="Short-chain dehydrogenase reductase"/>
    <property type="match status" value="1"/>
</dbReference>